<dbReference type="EMBL" id="VCQV01000002">
    <property type="protein sequence ID" value="TWP38491.1"/>
    <property type="molecule type" value="Genomic_DNA"/>
</dbReference>
<keyword evidence="3" id="KW-1185">Reference proteome</keyword>
<reference evidence="2 3" key="2">
    <citation type="submission" date="2019-08" db="EMBL/GenBank/DDBJ databases">
        <title>Jejuicoccus antrihumi gen. nov., sp. nov., a new member of the family Dermacoccaceae isolated from a cave.</title>
        <authorList>
            <person name="Schumann P."/>
            <person name="Kim I.S."/>
        </authorList>
    </citation>
    <scope>NUCLEOTIDE SEQUENCE [LARGE SCALE GENOMIC DNA]</scope>
    <source>
        <strain evidence="2 3">C5-26</strain>
    </source>
</reference>
<feature type="domain" description="Amidohydrolase 3" evidence="1">
    <location>
        <begin position="49"/>
        <end position="535"/>
    </location>
</feature>
<dbReference type="PANTHER" id="PTHR22642:SF2">
    <property type="entry name" value="PROTEIN LONG AFTER FAR-RED 3"/>
    <property type="match status" value="1"/>
</dbReference>
<protein>
    <submittedName>
        <fullName evidence="2">Amidohydrolase</fullName>
    </submittedName>
</protein>
<dbReference type="GO" id="GO:0016810">
    <property type="term" value="F:hydrolase activity, acting on carbon-nitrogen (but not peptide) bonds"/>
    <property type="evidence" value="ECO:0007669"/>
    <property type="project" value="InterPro"/>
</dbReference>
<reference evidence="2 3" key="1">
    <citation type="submission" date="2019-05" db="EMBL/GenBank/DDBJ databases">
        <authorList>
            <person name="Lee S.D."/>
        </authorList>
    </citation>
    <scope>NUCLEOTIDE SEQUENCE [LARGE SCALE GENOMIC DNA]</scope>
    <source>
        <strain evidence="2 3">C5-26</strain>
    </source>
</reference>
<accession>A0A563E8G1</accession>
<keyword evidence="2" id="KW-0378">Hydrolase</keyword>
<dbReference type="SUPFAM" id="SSF51556">
    <property type="entry name" value="Metallo-dependent hydrolases"/>
    <property type="match status" value="1"/>
</dbReference>
<sequence length="554" mass="59869">MRFDLVLKNANILTGDPARPRAHAMAVHNGRIVALAQASGEELSGVVERDAGGSTVVPGFHDAHCHTAWYGLSLVELRLDEPEVTSVEVVYDRVAQRARSTPKGQWIIGSGHHPRRMGGATPTLAMLDEVAPEHPVWLIASSGHASVVNSSALSMLDLSQLPERAQPGRDSTGRFTGLLEEEAHALVLTQARPYTTDQITAAVGRAHQQYLSEGITSVQEAGIGSGLVGRSAAEAQAYQQAREQGLLRVRTTLMPAGEVLHRLDLPDSGTPSSSLDLGMRTGFGDEWLRIGPVKLFTDGSVLGRTAALKAGYPEGVHESARIQQDQQWLRTRMIEAHCAGWQLAVHAQGDSAIDFVLDCFEEALAIQPRRDHRHRIEHCSIATVEALERIAELGVVPSPQGRFVGLVGDGMLDLLSAEQLPNVYRAKSFLDRGITLPGSSDRPCSDGRPMRGIHDMVNRRTDSGASFNPQEAVSVEEAIRAYTWGSAYATFQEGSLGTLERGKLADFVVLDDDPTVIAPERLEDVEVLATAVGGVFGFDPTDRFGGPRESDNRC</sequence>
<dbReference type="InterPro" id="IPR013108">
    <property type="entry name" value="Amidohydro_3"/>
</dbReference>
<dbReference type="Pfam" id="PF07969">
    <property type="entry name" value="Amidohydro_3"/>
    <property type="match status" value="1"/>
</dbReference>
<dbReference type="SUPFAM" id="SSF51338">
    <property type="entry name" value="Composite domain of metallo-dependent hydrolases"/>
    <property type="match status" value="1"/>
</dbReference>
<proteinExistence type="predicted"/>
<dbReference type="Gene3D" id="3.20.20.140">
    <property type="entry name" value="Metal-dependent hydrolases"/>
    <property type="match status" value="1"/>
</dbReference>
<evidence type="ECO:0000313" key="3">
    <source>
        <dbReference type="Proteomes" id="UP000320244"/>
    </source>
</evidence>
<dbReference type="CDD" id="cd01300">
    <property type="entry name" value="YtcJ_like"/>
    <property type="match status" value="1"/>
</dbReference>
<dbReference type="InterPro" id="IPR032466">
    <property type="entry name" value="Metal_Hydrolase"/>
</dbReference>
<name>A0A563E8G1_9MICO</name>
<dbReference type="InterPro" id="IPR011059">
    <property type="entry name" value="Metal-dep_hydrolase_composite"/>
</dbReference>
<dbReference type="Proteomes" id="UP000320244">
    <property type="component" value="Unassembled WGS sequence"/>
</dbReference>
<evidence type="ECO:0000313" key="2">
    <source>
        <dbReference type="EMBL" id="TWP38491.1"/>
    </source>
</evidence>
<dbReference type="Gene3D" id="2.30.40.10">
    <property type="entry name" value="Urease, subunit C, domain 1"/>
    <property type="match status" value="1"/>
</dbReference>
<dbReference type="InterPro" id="IPR033932">
    <property type="entry name" value="YtcJ-like"/>
</dbReference>
<dbReference type="RefSeq" id="WP_146314891.1">
    <property type="nucleotide sequence ID" value="NZ_VCQV01000002.1"/>
</dbReference>
<dbReference type="AlphaFoldDB" id="A0A563E8G1"/>
<dbReference type="Gene3D" id="3.10.310.70">
    <property type="match status" value="1"/>
</dbReference>
<dbReference type="PANTHER" id="PTHR22642">
    <property type="entry name" value="IMIDAZOLONEPROPIONASE"/>
    <property type="match status" value="1"/>
</dbReference>
<evidence type="ECO:0000259" key="1">
    <source>
        <dbReference type="Pfam" id="PF07969"/>
    </source>
</evidence>
<gene>
    <name evidence="2" type="ORF">FGL98_01440</name>
</gene>
<organism evidence="2 3">
    <name type="scientific">Leekyejoonella antrihumi</name>
    <dbReference type="NCBI Taxonomy" id="1660198"/>
    <lineage>
        <taxon>Bacteria</taxon>
        <taxon>Bacillati</taxon>
        <taxon>Actinomycetota</taxon>
        <taxon>Actinomycetes</taxon>
        <taxon>Micrococcales</taxon>
        <taxon>Dermacoccaceae</taxon>
        <taxon>Leekyejoonella</taxon>
    </lineage>
</organism>
<dbReference type="OrthoDB" id="3173428at2"/>
<comment type="caution">
    <text evidence="2">The sequence shown here is derived from an EMBL/GenBank/DDBJ whole genome shotgun (WGS) entry which is preliminary data.</text>
</comment>